<evidence type="ECO:0000313" key="8">
    <source>
        <dbReference type="Proteomes" id="UP000268016"/>
    </source>
</evidence>
<proteinExistence type="inferred from homology"/>
<keyword evidence="8" id="KW-1185">Reference proteome</keyword>
<sequence length="413" mass="47176">MWTWALDRALTRLFRRGAVEITYPSGKVRRYGEPGAAPIRVRITDPSLPRRLCLDTELALGEGYMDGGIVFEDDAMRAFIHLAVENRSAGNNPALIRWSHRLAAPVQRYFRRNPIHAARRNVAHHYDLSGRLYDLFLDADRQYSCAYFAHPGMSLDEAQEAKKQHIARKLRLRPGDRVLDIGCGWGGMAITLARDYGAEVLGITLSEEQHAVATARVREAGLEDRVEICLQDYRKVRGRFDAIVSVGMFEHVGRPEFDTYFATVAKLLKPDGRALIHTIGNQDPPQATSSWIRKYIFPGGYIPAMSEALASVEQSGMMTLDVEVWRLHYAETLRHWHDRFVARLDEARALYDERFCRMWRYYLTIAESGFRQDRLCVFQFQLGHQRDAVPITRDYLYPADGTPAYAQTAHAAE</sequence>
<dbReference type="Pfam" id="PF02353">
    <property type="entry name" value="CMAS"/>
    <property type="match status" value="1"/>
</dbReference>
<dbReference type="EMBL" id="RDRB01000008">
    <property type="protein sequence ID" value="ROT99011.1"/>
    <property type="molecule type" value="Genomic_DNA"/>
</dbReference>
<name>A0A3N2QUW1_9RHOB</name>
<dbReference type="GO" id="GO:0008610">
    <property type="term" value="P:lipid biosynthetic process"/>
    <property type="evidence" value="ECO:0007669"/>
    <property type="project" value="InterPro"/>
</dbReference>
<dbReference type="InterPro" id="IPR057206">
    <property type="entry name" value="DUF7884"/>
</dbReference>
<gene>
    <name evidence="7" type="ORF">EAT49_15400</name>
</gene>
<dbReference type="Gene3D" id="3.40.50.150">
    <property type="entry name" value="Vaccinia Virus protein VP39"/>
    <property type="match status" value="1"/>
</dbReference>
<comment type="similarity">
    <text evidence="1">Belongs to the CFA/CMAS family.</text>
</comment>
<keyword evidence="3 7" id="KW-0808">Transferase</keyword>
<evidence type="ECO:0000313" key="7">
    <source>
        <dbReference type="EMBL" id="ROT99011.1"/>
    </source>
</evidence>
<dbReference type="GO" id="GO:0008168">
    <property type="term" value="F:methyltransferase activity"/>
    <property type="evidence" value="ECO:0007669"/>
    <property type="project" value="UniProtKB-KW"/>
</dbReference>
<dbReference type="PANTHER" id="PTHR43667">
    <property type="entry name" value="CYCLOPROPANE-FATTY-ACYL-PHOSPHOLIPID SYNTHASE"/>
    <property type="match status" value="1"/>
</dbReference>
<dbReference type="SUPFAM" id="SSF53335">
    <property type="entry name" value="S-adenosyl-L-methionine-dependent methyltransferases"/>
    <property type="match status" value="1"/>
</dbReference>
<evidence type="ECO:0000256" key="4">
    <source>
        <dbReference type="ARBA" id="ARBA00022691"/>
    </source>
</evidence>
<keyword evidence="2 7" id="KW-0489">Methyltransferase</keyword>
<accession>A0A3N2QUW1</accession>
<keyword evidence="5" id="KW-0443">Lipid metabolism</keyword>
<dbReference type="PANTHER" id="PTHR43667:SF1">
    <property type="entry name" value="CYCLOPROPANE-FATTY-ACYL-PHOSPHOLIPID SYNTHASE"/>
    <property type="match status" value="1"/>
</dbReference>
<evidence type="ECO:0000256" key="2">
    <source>
        <dbReference type="ARBA" id="ARBA00022603"/>
    </source>
</evidence>
<dbReference type="CDD" id="cd02440">
    <property type="entry name" value="AdoMet_MTases"/>
    <property type="match status" value="1"/>
</dbReference>
<dbReference type="RefSeq" id="WP_123643192.1">
    <property type="nucleotide sequence ID" value="NZ_ML119088.1"/>
</dbReference>
<dbReference type="InterPro" id="IPR050723">
    <property type="entry name" value="CFA/CMAS"/>
</dbReference>
<comment type="caution">
    <text evidence="7">The sequence shown here is derived from an EMBL/GenBank/DDBJ whole genome shotgun (WGS) entry which is preliminary data.</text>
</comment>
<evidence type="ECO:0000256" key="1">
    <source>
        <dbReference type="ARBA" id="ARBA00010815"/>
    </source>
</evidence>
<dbReference type="InterPro" id="IPR029063">
    <property type="entry name" value="SAM-dependent_MTases_sf"/>
</dbReference>
<dbReference type="InterPro" id="IPR003333">
    <property type="entry name" value="CMAS"/>
</dbReference>
<keyword evidence="4" id="KW-0949">S-adenosyl-L-methionine</keyword>
<protein>
    <submittedName>
        <fullName evidence="7">Class I SAM-dependent methyltransferase</fullName>
    </submittedName>
</protein>
<dbReference type="OrthoDB" id="9782855at2"/>
<evidence type="ECO:0000256" key="3">
    <source>
        <dbReference type="ARBA" id="ARBA00022679"/>
    </source>
</evidence>
<dbReference type="Proteomes" id="UP000268016">
    <property type="component" value="Unassembled WGS sequence"/>
</dbReference>
<evidence type="ECO:0000259" key="6">
    <source>
        <dbReference type="Pfam" id="PF25371"/>
    </source>
</evidence>
<dbReference type="AlphaFoldDB" id="A0A3N2QUW1"/>
<organism evidence="7 8">
    <name type="scientific">Histidinibacterium lentulum</name>
    <dbReference type="NCBI Taxonomy" id="2480588"/>
    <lineage>
        <taxon>Bacteria</taxon>
        <taxon>Pseudomonadati</taxon>
        <taxon>Pseudomonadota</taxon>
        <taxon>Alphaproteobacteria</taxon>
        <taxon>Rhodobacterales</taxon>
        <taxon>Paracoccaceae</taxon>
        <taxon>Histidinibacterium</taxon>
    </lineage>
</organism>
<dbReference type="PIRSF" id="PIRSF003085">
    <property type="entry name" value="CMAS"/>
    <property type="match status" value="1"/>
</dbReference>
<feature type="domain" description="DUF7884" evidence="6">
    <location>
        <begin position="9"/>
        <end position="87"/>
    </location>
</feature>
<dbReference type="Pfam" id="PF25371">
    <property type="entry name" value="DUF7884"/>
    <property type="match status" value="1"/>
</dbReference>
<dbReference type="GO" id="GO:0032259">
    <property type="term" value="P:methylation"/>
    <property type="evidence" value="ECO:0007669"/>
    <property type="project" value="UniProtKB-KW"/>
</dbReference>
<reference evidence="7 8" key="1">
    <citation type="submission" date="2018-10" db="EMBL/GenBank/DDBJ databases">
        <title>Histidinibacterium lentulum gen. nov., sp. nov., a marine bacterium from the culture broth of Picochlorum sp. 122.</title>
        <authorList>
            <person name="Wang G."/>
        </authorList>
    </citation>
    <scope>NUCLEOTIDE SEQUENCE [LARGE SCALE GENOMIC DNA]</scope>
    <source>
        <strain evidence="7 8">B17</strain>
    </source>
</reference>
<evidence type="ECO:0000256" key="5">
    <source>
        <dbReference type="ARBA" id="ARBA00023098"/>
    </source>
</evidence>